<evidence type="ECO:0000313" key="3">
    <source>
        <dbReference type="Proteomes" id="UP000177791"/>
    </source>
</evidence>
<dbReference type="AlphaFoldDB" id="A0A1G1SY10"/>
<feature type="transmembrane region" description="Helical" evidence="1">
    <location>
        <begin position="32"/>
        <end position="52"/>
    </location>
</feature>
<protein>
    <submittedName>
        <fullName evidence="2">Uncharacterized protein</fullName>
    </submittedName>
</protein>
<feature type="transmembrane region" description="Helical" evidence="1">
    <location>
        <begin position="64"/>
        <end position="84"/>
    </location>
</feature>
<proteinExistence type="predicted"/>
<comment type="caution">
    <text evidence="2">The sequence shown here is derived from an EMBL/GenBank/DDBJ whole genome shotgun (WGS) entry which is preliminary data.</text>
</comment>
<keyword evidence="1" id="KW-0812">Transmembrane</keyword>
<name>A0A1G1SY10_9BACT</name>
<evidence type="ECO:0000256" key="1">
    <source>
        <dbReference type="SAM" id="Phobius"/>
    </source>
</evidence>
<dbReference type="STRING" id="1908236.BEN48_16980"/>
<keyword evidence="1" id="KW-0472">Membrane</keyword>
<organism evidence="2 3">
    <name type="scientific">Hymenobacter glacialis</name>
    <dbReference type="NCBI Taxonomy" id="1908236"/>
    <lineage>
        <taxon>Bacteria</taxon>
        <taxon>Pseudomonadati</taxon>
        <taxon>Bacteroidota</taxon>
        <taxon>Cytophagia</taxon>
        <taxon>Cytophagales</taxon>
        <taxon>Hymenobacteraceae</taxon>
        <taxon>Hymenobacter</taxon>
    </lineage>
</organism>
<keyword evidence="1" id="KW-1133">Transmembrane helix</keyword>
<gene>
    <name evidence="2" type="ORF">BEN48_16980</name>
</gene>
<evidence type="ECO:0000313" key="2">
    <source>
        <dbReference type="EMBL" id="OGX83505.1"/>
    </source>
</evidence>
<keyword evidence="3" id="KW-1185">Reference proteome</keyword>
<dbReference type="EMBL" id="MDZC01000083">
    <property type="protein sequence ID" value="OGX83505.1"/>
    <property type="molecule type" value="Genomic_DNA"/>
</dbReference>
<reference evidence="2 3" key="1">
    <citation type="submission" date="2016-08" db="EMBL/GenBank/DDBJ databases">
        <title>Hymenobacter coccineus sp. nov., Hymenobacter lapidarius sp. nov. and Hymenobacter glacialis sp. nov., isolated from Antarctic soil.</title>
        <authorList>
            <person name="Sedlacek I."/>
            <person name="Kralova S."/>
            <person name="Kyrova K."/>
            <person name="Maslanova I."/>
            <person name="Stankova E."/>
            <person name="Vrbovska V."/>
            <person name="Nemec M."/>
            <person name="Bartak M."/>
            <person name="Svec P."/>
            <person name="Busse H.-J."/>
            <person name="Pantucek R."/>
        </authorList>
    </citation>
    <scope>NUCLEOTIDE SEQUENCE [LARGE SCALE GENOMIC DNA]</scope>
    <source>
        <strain evidence="2 3">CCM 8648</strain>
    </source>
</reference>
<dbReference type="Proteomes" id="UP000177791">
    <property type="component" value="Unassembled WGS sequence"/>
</dbReference>
<accession>A0A1G1SY10</accession>
<sequence>MLLALSVVGLILCARMAWVSLVRREYRSDAQLPLAALLVLVFLGWMGYAVAVQFAHKLVFYGRIIHLFVPFVVMGGLVVLLRITKYYPQNYWLLGLSALGLWRFGTFAPAYRTVE</sequence>